<name>A0ABZ2M9Z9_9BACT</name>
<proteinExistence type="predicted"/>
<keyword evidence="3" id="KW-1185">Reference proteome</keyword>
<gene>
    <name evidence="2" type="ORF">LZC94_19175</name>
</gene>
<reference evidence="2 3" key="1">
    <citation type="submission" date="2021-12" db="EMBL/GenBank/DDBJ databases">
        <title>Discovery of the Pendulisporaceae a myxobacterial family with distinct sporulation behavior and unique specialized metabolism.</title>
        <authorList>
            <person name="Garcia R."/>
            <person name="Popoff A."/>
            <person name="Bader C.D."/>
            <person name="Loehr J."/>
            <person name="Walesch S."/>
            <person name="Walt C."/>
            <person name="Boldt J."/>
            <person name="Bunk B."/>
            <person name="Haeckl F.J.F.P.J."/>
            <person name="Gunesch A.P."/>
            <person name="Birkelbach J."/>
            <person name="Nuebel U."/>
            <person name="Pietschmann T."/>
            <person name="Bach T."/>
            <person name="Mueller R."/>
        </authorList>
    </citation>
    <scope>NUCLEOTIDE SEQUENCE [LARGE SCALE GENOMIC DNA]</scope>
    <source>
        <strain evidence="2 3">MSr11954</strain>
    </source>
</reference>
<feature type="region of interest" description="Disordered" evidence="1">
    <location>
        <begin position="124"/>
        <end position="143"/>
    </location>
</feature>
<evidence type="ECO:0000313" key="3">
    <source>
        <dbReference type="Proteomes" id="UP001370348"/>
    </source>
</evidence>
<protein>
    <recommendedName>
        <fullName evidence="4">Sensor histidine kinase</fullName>
    </recommendedName>
</protein>
<dbReference type="Proteomes" id="UP001370348">
    <property type="component" value="Chromosome"/>
</dbReference>
<sequence>MGLGLAMDMAVHAIRTCAGSLDCISRRRGWRVETVVNSRGELAISVLVPREYESEWENEPRTSAGTRLPLERCPPAIGALGSALMAVVGDRGHRRSWLRVFRRLLEGRDLWVFEIAVPFSENRAQHPVENRRESRKRGALEPR</sequence>
<dbReference type="RefSeq" id="WP_394828959.1">
    <property type="nucleotide sequence ID" value="NZ_CP089984.1"/>
</dbReference>
<evidence type="ECO:0000256" key="1">
    <source>
        <dbReference type="SAM" id="MobiDB-lite"/>
    </source>
</evidence>
<evidence type="ECO:0008006" key="4">
    <source>
        <dbReference type="Google" id="ProtNLM"/>
    </source>
</evidence>
<accession>A0ABZ2M9Z9</accession>
<organism evidence="2 3">
    <name type="scientific">Pendulispora albinea</name>
    <dbReference type="NCBI Taxonomy" id="2741071"/>
    <lineage>
        <taxon>Bacteria</taxon>
        <taxon>Pseudomonadati</taxon>
        <taxon>Myxococcota</taxon>
        <taxon>Myxococcia</taxon>
        <taxon>Myxococcales</taxon>
        <taxon>Sorangiineae</taxon>
        <taxon>Pendulisporaceae</taxon>
        <taxon>Pendulispora</taxon>
    </lineage>
</organism>
<evidence type="ECO:0000313" key="2">
    <source>
        <dbReference type="EMBL" id="WXB19339.1"/>
    </source>
</evidence>
<dbReference type="EMBL" id="CP089984">
    <property type="protein sequence ID" value="WXB19339.1"/>
    <property type="molecule type" value="Genomic_DNA"/>
</dbReference>